<gene>
    <name evidence="2" type="ORF">DFJ65_2559</name>
</gene>
<dbReference type="OrthoDB" id="9808993at2"/>
<dbReference type="EMBL" id="QTUA01000001">
    <property type="protein sequence ID" value="REF31491.1"/>
    <property type="molecule type" value="Genomic_DNA"/>
</dbReference>
<reference evidence="2 3" key="1">
    <citation type="submission" date="2018-08" db="EMBL/GenBank/DDBJ databases">
        <title>Sequencing the genomes of 1000 actinobacteria strains.</title>
        <authorList>
            <person name="Klenk H.-P."/>
        </authorList>
    </citation>
    <scope>NUCLEOTIDE SEQUENCE [LARGE SCALE GENOMIC DNA]</scope>
    <source>
        <strain evidence="2 3">DSM 22967</strain>
    </source>
</reference>
<evidence type="ECO:0000313" key="3">
    <source>
        <dbReference type="Proteomes" id="UP000256253"/>
    </source>
</evidence>
<dbReference type="RefSeq" id="WP_115923319.1">
    <property type="nucleotide sequence ID" value="NZ_CBDRMH010000001.1"/>
</dbReference>
<dbReference type="Pfam" id="PF13223">
    <property type="entry name" value="DUF4031"/>
    <property type="match status" value="1"/>
</dbReference>
<evidence type="ECO:0000259" key="1">
    <source>
        <dbReference type="Pfam" id="PF13223"/>
    </source>
</evidence>
<organism evidence="2 3">
    <name type="scientific">Calidifontibacter indicus</name>
    <dbReference type="NCBI Taxonomy" id="419650"/>
    <lineage>
        <taxon>Bacteria</taxon>
        <taxon>Bacillati</taxon>
        <taxon>Actinomycetota</taxon>
        <taxon>Actinomycetes</taxon>
        <taxon>Micrococcales</taxon>
        <taxon>Dermacoccaceae</taxon>
        <taxon>Calidifontibacter</taxon>
    </lineage>
</organism>
<feature type="domain" description="DUF4031" evidence="1">
    <location>
        <begin position="2"/>
        <end position="76"/>
    </location>
</feature>
<evidence type="ECO:0000313" key="2">
    <source>
        <dbReference type="EMBL" id="REF31491.1"/>
    </source>
</evidence>
<proteinExistence type="predicted"/>
<dbReference type="Proteomes" id="UP000256253">
    <property type="component" value="Unassembled WGS sequence"/>
</dbReference>
<protein>
    <submittedName>
        <fullName evidence="2">Uncharacterized protein DUF4031</fullName>
    </submittedName>
</protein>
<accession>A0A3D9V2Y5</accession>
<sequence length="88" mass="9844">MILIDPPFWPAHGRIWSHLVSDESYAELHAFADALGLPRRAFDGDHYDIPQERYAEVVAAGATQVSGGQLIRRLIASGLRIPARDRQH</sequence>
<dbReference type="AlphaFoldDB" id="A0A3D9V2Y5"/>
<comment type="caution">
    <text evidence="2">The sequence shown here is derived from an EMBL/GenBank/DDBJ whole genome shotgun (WGS) entry which is preliminary data.</text>
</comment>
<name>A0A3D9V2Y5_9MICO</name>
<dbReference type="InterPro" id="IPR025109">
    <property type="entry name" value="DUF4031"/>
</dbReference>
<keyword evidence="3" id="KW-1185">Reference proteome</keyword>